<dbReference type="STRING" id="1428644.BIV57_17265"/>
<proteinExistence type="predicted"/>
<dbReference type="GO" id="GO:0003824">
    <property type="term" value="F:catalytic activity"/>
    <property type="evidence" value="ECO:0007669"/>
    <property type="project" value="UniProtKB-ARBA"/>
</dbReference>
<dbReference type="Pfam" id="PF12697">
    <property type="entry name" value="Abhydrolase_6"/>
    <property type="match status" value="1"/>
</dbReference>
<comment type="caution">
    <text evidence="2">The sequence shown here is derived from an EMBL/GenBank/DDBJ whole genome shotgun (WGS) entry which is preliminary data.</text>
</comment>
<reference evidence="2 3" key="1">
    <citation type="submission" date="2016-10" db="EMBL/GenBank/DDBJ databases">
        <title>Genome sequence of Streptomyces gilvigriseus MUSC 26.</title>
        <authorList>
            <person name="Lee L.-H."/>
            <person name="Ser H.-L."/>
        </authorList>
    </citation>
    <scope>NUCLEOTIDE SEQUENCE [LARGE SCALE GENOMIC DNA]</scope>
    <source>
        <strain evidence="2 3">MUSC 26</strain>
    </source>
</reference>
<organism evidence="2 3">
    <name type="scientific">Mangrovactinospora gilvigrisea</name>
    <dbReference type="NCBI Taxonomy" id="1428644"/>
    <lineage>
        <taxon>Bacteria</taxon>
        <taxon>Bacillati</taxon>
        <taxon>Actinomycetota</taxon>
        <taxon>Actinomycetes</taxon>
        <taxon>Kitasatosporales</taxon>
        <taxon>Streptomycetaceae</taxon>
        <taxon>Mangrovactinospora</taxon>
    </lineage>
</organism>
<evidence type="ECO:0000313" key="2">
    <source>
        <dbReference type="EMBL" id="OIV36242.1"/>
    </source>
</evidence>
<dbReference type="InterPro" id="IPR029058">
    <property type="entry name" value="AB_hydrolase_fold"/>
</dbReference>
<keyword evidence="3" id="KW-1185">Reference proteome</keyword>
<evidence type="ECO:0000313" key="3">
    <source>
        <dbReference type="Proteomes" id="UP000243342"/>
    </source>
</evidence>
<dbReference type="Proteomes" id="UP000243342">
    <property type="component" value="Unassembled WGS sequence"/>
</dbReference>
<protein>
    <recommendedName>
        <fullName evidence="1">AB hydrolase-1 domain-containing protein</fullName>
    </recommendedName>
</protein>
<name>A0A1J7C9C9_9ACTN</name>
<dbReference type="PANTHER" id="PTHR43798:SF33">
    <property type="entry name" value="HYDROLASE, PUTATIVE (AFU_ORTHOLOGUE AFUA_2G14860)-RELATED"/>
    <property type="match status" value="1"/>
</dbReference>
<dbReference type="Gene3D" id="3.40.50.1820">
    <property type="entry name" value="alpha/beta hydrolase"/>
    <property type="match status" value="1"/>
</dbReference>
<dbReference type="PANTHER" id="PTHR43798">
    <property type="entry name" value="MONOACYLGLYCEROL LIPASE"/>
    <property type="match status" value="1"/>
</dbReference>
<gene>
    <name evidence="2" type="ORF">BIV57_17265</name>
</gene>
<feature type="domain" description="AB hydrolase-1" evidence="1">
    <location>
        <begin position="57"/>
        <end position="290"/>
    </location>
</feature>
<dbReference type="GO" id="GO:0016020">
    <property type="term" value="C:membrane"/>
    <property type="evidence" value="ECO:0007669"/>
    <property type="project" value="TreeGrafter"/>
</dbReference>
<sequence length="305" mass="32066">MGAMPSRNVVDRAYRRAYQRAMALWPAPRQEVELATPFGATRGHLHLPAEPSGAPFVLLNGKNGHASQWHPLVPALAASGRPVLALDTPGDPGLSRPEPDRPLRAPEDFAAWLDAAVAAALPDAARVHLVGRSYGGWISLAAAMHAPKRLASVALLDPAGLAAVPPRFFAWMLACGAAAVLPRAVRAPLARPLRNPTTAQGRPLAACRAGVLAHAARPGLPVPRPYRDEELREAAASGVPALFVLGGHSPLNDPRRVLPRIGMLMPDAAATVVPRAGHVVDLVDPARAAALLGAFAQHAERQRAC</sequence>
<dbReference type="InterPro" id="IPR000073">
    <property type="entry name" value="AB_hydrolase_1"/>
</dbReference>
<dbReference type="EMBL" id="MLCF01000105">
    <property type="protein sequence ID" value="OIV36242.1"/>
    <property type="molecule type" value="Genomic_DNA"/>
</dbReference>
<dbReference type="OrthoDB" id="5513277at2"/>
<accession>A0A1J7C9C9</accession>
<evidence type="ECO:0000259" key="1">
    <source>
        <dbReference type="Pfam" id="PF12697"/>
    </source>
</evidence>
<dbReference type="InterPro" id="IPR050266">
    <property type="entry name" value="AB_hydrolase_sf"/>
</dbReference>
<dbReference type="AlphaFoldDB" id="A0A1J7C9C9"/>
<dbReference type="SUPFAM" id="SSF53474">
    <property type="entry name" value="alpha/beta-Hydrolases"/>
    <property type="match status" value="1"/>
</dbReference>